<proteinExistence type="predicted"/>
<evidence type="ECO:0000313" key="2">
    <source>
        <dbReference type="Proteomes" id="UP000789759"/>
    </source>
</evidence>
<comment type="caution">
    <text evidence="1">The sequence shown here is derived from an EMBL/GenBank/DDBJ whole genome shotgun (WGS) entry which is preliminary data.</text>
</comment>
<name>A0A9N9JN43_9GLOM</name>
<feature type="non-terminal residue" evidence="1">
    <location>
        <position position="43"/>
    </location>
</feature>
<organism evidence="1 2">
    <name type="scientific">Cetraspora pellucida</name>
    <dbReference type="NCBI Taxonomy" id="1433469"/>
    <lineage>
        <taxon>Eukaryota</taxon>
        <taxon>Fungi</taxon>
        <taxon>Fungi incertae sedis</taxon>
        <taxon>Mucoromycota</taxon>
        <taxon>Glomeromycotina</taxon>
        <taxon>Glomeromycetes</taxon>
        <taxon>Diversisporales</taxon>
        <taxon>Gigasporaceae</taxon>
        <taxon>Cetraspora</taxon>
    </lineage>
</organism>
<sequence>MSRGESVALAIVIVKSSYIKELIFDMDLVEMLKSIDAKIIYKG</sequence>
<dbReference type="Proteomes" id="UP000789759">
    <property type="component" value="Unassembled WGS sequence"/>
</dbReference>
<keyword evidence="2" id="KW-1185">Reference proteome</keyword>
<protein>
    <submittedName>
        <fullName evidence="1">21213_t:CDS:1</fullName>
    </submittedName>
</protein>
<gene>
    <name evidence="1" type="ORF">CPELLU_LOCUS16612</name>
</gene>
<evidence type="ECO:0000313" key="1">
    <source>
        <dbReference type="EMBL" id="CAG8784790.1"/>
    </source>
</evidence>
<dbReference type="AlphaFoldDB" id="A0A9N9JN43"/>
<dbReference type="EMBL" id="CAJVQA010025074">
    <property type="protein sequence ID" value="CAG8784790.1"/>
    <property type="molecule type" value="Genomic_DNA"/>
</dbReference>
<dbReference type="OrthoDB" id="2434016at2759"/>
<reference evidence="1" key="1">
    <citation type="submission" date="2021-06" db="EMBL/GenBank/DDBJ databases">
        <authorList>
            <person name="Kallberg Y."/>
            <person name="Tangrot J."/>
            <person name="Rosling A."/>
        </authorList>
    </citation>
    <scope>NUCLEOTIDE SEQUENCE</scope>
    <source>
        <strain evidence="1">FL966</strain>
    </source>
</reference>
<accession>A0A9N9JN43</accession>